<name>A0A453C659_AEGTS</name>
<reference evidence="2" key="4">
    <citation type="submission" date="2019-03" db="UniProtKB">
        <authorList>
            <consortium name="EnsemblPlants"/>
        </authorList>
    </citation>
    <scope>IDENTIFICATION</scope>
</reference>
<reference evidence="2" key="5">
    <citation type="journal article" date="2021" name="G3 (Bethesda)">
        <title>Aegilops tauschii genome assembly Aet v5.0 features greater sequence contiguity and improved annotation.</title>
        <authorList>
            <person name="Wang L."/>
            <person name="Zhu T."/>
            <person name="Rodriguez J.C."/>
            <person name="Deal K.R."/>
            <person name="Dubcovsky J."/>
            <person name="McGuire P.E."/>
            <person name="Lux T."/>
            <person name="Spannagl M."/>
            <person name="Mayer K.F.X."/>
            <person name="Baldrich P."/>
            <person name="Meyers B.C."/>
            <person name="Huo N."/>
            <person name="Gu Y.Q."/>
            <person name="Zhou H."/>
            <person name="Devos K.M."/>
            <person name="Bennetzen J.L."/>
            <person name="Unver T."/>
            <person name="Budak H."/>
            <person name="Gulick P.J."/>
            <person name="Galiba G."/>
            <person name="Kalapos B."/>
            <person name="Nelson D.R."/>
            <person name="Li P."/>
            <person name="You F.M."/>
            <person name="Luo M.C."/>
            <person name="Dvorak J."/>
        </authorList>
    </citation>
    <scope>NUCLEOTIDE SEQUENCE [LARGE SCALE GENOMIC DNA]</scope>
    <source>
        <strain evidence="2">cv. AL8/78</strain>
    </source>
</reference>
<dbReference type="AlphaFoldDB" id="A0A453C659"/>
<feature type="compositionally biased region" description="Basic residues" evidence="1">
    <location>
        <begin position="19"/>
        <end position="29"/>
    </location>
</feature>
<evidence type="ECO:0000256" key="1">
    <source>
        <dbReference type="SAM" id="MobiDB-lite"/>
    </source>
</evidence>
<evidence type="ECO:0000313" key="3">
    <source>
        <dbReference type="Proteomes" id="UP000015105"/>
    </source>
</evidence>
<sequence length="133" mass="14578">AIPPTRAMGRPTGGASASKKPKAKSKPKQRGGVDFKKYKHKVGRKLPPPKNATNTEIKSKMIVLPEQTMASERAGMAVNKRGLTLRELLQQTVHYNPKVRRGELPITLYTGALGRPIHCVHCSSLAICFLLLL</sequence>
<evidence type="ECO:0000313" key="2">
    <source>
        <dbReference type="EnsemblPlants" id="AET2Gv20744500.21"/>
    </source>
</evidence>
<reference evidence="2" key="3">
    <citation type="journal article" date="2017" name="Nature">
        <title>Genome sequence of the progenitor of the wheat D genome Aegilops tauschii.</title>
        <authorList>
            <person name="Luo M.C."/>
            <person name="Gu Y.Q."/>
            <person name="Puiu D."/>
            <person name="Wang H."/>
            <person name="Twardziok S.O."/>
            <person name="Deal K.R."/>
            <person name="Huo N."/>
            <person name="Zhu T."/>
            <person name="Wang L."/>
            <person name="Wang Y."/>
            <person name="McGuire P.E."/>
            <person name="Liu S."/>
            <person name="Long H."/>
            <person name="Ramasamy R.K."/>
            <person name="Rodriguez J.C."/>
            <person name="Van S.L."/>
            <person name="Yuan L."/>
            <person name="Wang Z."/>
            <person name="Xia Z."/>
            <person name="Xiao L."/>
            <person name="Anderson O.D."/>
            <person name="Ouyang S."/>
            <person name="Liang Y."/>
            <person name="Zimin A.V."/>
            <person name="Pertea G."/>
            <person name="Qi P."/>
            <person name="Bennetzen J.L."/>
            <person name="Dai X."/>
            <person name="Dawson M.W."/>
            <person name="Muller H.G."/>
            <person name="Kugler K."/>
            <person name="Rivarola-Duarte L."/>
            <person name="Spannagl M."/>
            <person name="Mayer K.F.X."/>
            <person name="Lu F.H."/>
            <person name="Bevan M.W."/>
            <person name="Leroy P."/>
            <person name="Li P."/>
            <person name="You F.M."/>
            <person name="Sun Q."/>
            <person name="Liu Z."/>
            <person name="Lyons E."/>
            <person name="Wicker T."/>
            <person name="Salzberg S.L."/>
            <person name="Devos K.M."/>
            <person name="Dvorak J."/>
        </authorList>
    </citation>
    <scope>NUCLEOTIDE SEQUENCE [LARGE SCALE GENOMIC DNA]</scope>
    <source>
        <strain evidence="2">cv. AL8/78</strain>
    </source>
</reference>
<proteinExistence type="predicted"/>
<dbReference type="GO" id="GO:0005634">
    <property type="term" value="C:nucleus"/>
    <property type="evidence" value="ECO:0007669"/>
    <property type="project" value="TreeGrafter"/>
</dbReference>
<accession>A0A453C659</accession>
<keyword evidence="3" id="KW-1185">Reference proteome</keyword>
<reference evidence="3" key="2">
    <citation type="journal article" date="2017" name="Nat. Plants">
        <title>The Aegilops tauschii genome reveals multiple impacts of transposons.</title>
        <authorList>
            <person name="Zhao G."/>
            <person name="Zou C."/>
            <person name="Li K."/>
            <person name="Wang K."/>
            <person name="Li T."/>
            <person name="Gao L."/>
            <person name="Zhang X."/>
            <person name="Wang H."/>
            <person name="Yang Z."/>
            <person name="Liu X."/>
            <person name="Jiang W."/>
            <person name="Mao L."/>
            <person name="Kong X."/>
            <person name="Jiao Y."/>
            <person name="Jia J."/>
        </authorList>
    </citation>
    <scope>NUCLEOTIDE SEQUENCE [LARGE SCALE GENOMIC DNA]</scope>
    <source>
        <strain evidence="3">cv. AL8/78</strain>
    </source>
</reference>
<dbReference type="EnsemblPlants" id="AET2Gv20744500.21">
    <property type="protein sequence ID" value="AET2Gv20744500.21"/>
    <property type="gene ID" value="AET2Gv20744500"/>
</dbReference>
<dbReference type="PANTHER" id="PTHR16056:SF2">
    <property type="entry name" value="TESTIS-EXPRESSED PROTEIN 10"/>
    <property type="match status" value="1"/>
</dbReference>
<dbReference type="Gramene" id="AET2Gv20744500.21">
    <property type="protein sequence ID" value="AET2Gv20744500.21"/>
    <property type="gene ID" value="AET2Gv20744500"/>
</dbReference>
<reference evidence="3" key="1">
    <citation type="journal article" date="2014" name="Science">
        <title>Ancient hybridizations among the ancestral genomes of bread wheat.</title>
        <authorList>
            <consortium name="International Wheat Genome Sequencing Consortium,"/>
            <person name="Marcussen T."/>
            <person name="Sandve S.R."/>
            <person name="Heier L."/>
            <person name="Spannagl M."/>
            <person name="Pfeifer M."/>
            <person name="Jakobsen K.S."/>
            <person name="Wulff B.B."/>
            <person name="Steuernagel B."/>
            <person name="Mayer K.F."/>
            <person name="Olsen O.A."/>
        </authorList>
    </citation>
    <scope>NUCLEOTIDE SEQUENCE [LARGE SCALE GENOMIC DNA]</scope>
    <source>
        <strain evidence="3">cv. AL8/78</strain>
    </source>
</reference>
<dbReference type="Proteomes" id="UP000015105">
    <property type="component" value="Chromosome 2D"/>
</dbReference>
<protein>
    <submittedName>
        <fullName evidence="2">Uncharacterized protein</fullName>
    </submittedName>
</protein>
<dbReference type="PANTHER" id="PTHR16056">
    <property type="entry name" value="REGULATOR OF MICROTUBULE DYNAMICS PROTEIN"/>
    <property type="match status" value="1"/>
</dbReference>
<feature type="region of interest" description="Disordered" evidence="1">
    <location>
        <begin position="1"/>
        <end position="53"/>
    </location>
</feature>
<organism evidence="2 3">
    <name type="scientific">Aegilops tauschii subsp. strangulata</name>
    <name type="common">Goatgrass</name>
    <dbReference type="NCBI Taxonomy" id="200361"/>
    <lineage>
        <taxon>Eukaryota</taxon>
        <taxon>Viridiplantae</taxon>
        <taxon>Streptophyta</taxon>
        <taxon>Embryophyta</taxon>
        <taxon>Tracheophyta</taxon>
        <taxon>Spermatophyta</taxon>
        <taxon>Magnoliopsida</taxon>
        <taxon>Liliopsida</taxon>
        <taxon>Poales</taxon>
        <taxon>Poaceae</taxon>
        <taxon>BOP clade</taxon>
        <taxon>Pooideae</taxon>
        <taxon>Triticodae</taxon>
        <taxon>Triticeae</taxon>
        <taxon>Triticinae</taxon>
        <taxon>Aegilops</taxon>
    </lineage>
</organism>